<protein>
    <submittedName>
        <fullName evidence="5">Secreted protein</fullName>
    </submittedName>
</protein>
<evidence type="ECO:0000256" key="2">
    <source>
        <dbReference type="SAM" id="SignalP"/>
    </source>
</evidence>
<name>A0A0M3J7H5_ANISI</name>
<dbReference type="Proteomes" id="UP000267096">
    <property type="component" value="Unassembled WGS sequence"/>
</dbReference>
<reference evidence="3 4" key="2">
    <citation type="submission" date="2018-11" db="EMBL/GenBank/DDBJ databases">
        <authorList>
            <consortium name="Pathogen Informatics"/>
        </authorList>
    </citation>
    <scope>NUCLEOTIDE SEQUENCE [LARGE SCALE GENOMIC DNA]</scope>
</reference>
<evidence type="ECO:0000313" key="5">
    <source>
        <dbReference type="WBParaSite" id="ASIM_0000352201-mRNA-1"/>
    </source>
</evidence>
<organism evidence="5">
    <name type="scientific">Anisakis simplex</name>
    <name type="common">Herring worm</name>
    <dbReference type="NCBI Taxonomy" id="6269"/>
    <lineage>
        <taxon>Eukaryota</taxon>
        <taxon>Metazoa</taxon>
        <taxon>Ecdysozoa</taxon>
        <taxon>Nematoda</taxon>
        <taxon>Chromadorea</taxon>
        <taxon>Rhabditida</taxon>
        <taxon>Spirurina</taxon>
        <taxon>Ascaridomorpha</taxon>
        <taxon>Ascaridoidea</taxon>
        <taxon>Anisakidae</taxon>
        <taxon>Anisakis</taxon>
        <taxon>Anisakis simplex complex</taxon>
    </lineage>
</organism>
<evidence type="ECO:0000313" key="4">
    <source>
        <dbReference type="Proteomes" id="UP000267096"/>
    </source>
</evidence>
<keyword evidence="4" id="KW-1185">Reference proteome</keyword>
<evidence type="ECO:0000313" key="3">
    <source>
        <dbReference type="EMBL" id="VDK21590.1"/>
    </source>
</evidence>
<evidence type="ECO:0000256" key="1">
    <source>
        <dbReference type="SAM" id="MobiDB-lite"/>
    </source>
</evidence>
<accession>A0A0M3J7H5</accession>
<reference evidence="5" key="1">
    <citation type="submission" date="2017-02" db="UniProtKB">
        <authorList>
            <consortium name="WormBaseParasite"/>
        </authorList>
    </citation>
    <scope>IDENTIFICATION</scope>
</reference>
<dbReference type="AlphaFoldDB" id="A0A0M3J7H5"/>
<dbReference type="WBParaSite" id="ASIM_0000352201-mRNA-1">
    <property type="protein sequence ID" value="ASIM_0000352201-mRNA-1"/>
    <property type="gene ID" value="ASIM_0000352201"/>
</dbReference>
<sequence length="75" mass="8405">MIVFYVTFVCLVVLLDGLIPRIKELCFTVNEKSDSFAADEVRLMPHNLPPMQIAQQTPFSPVPPTSFVPTSPIEQ</sequence>
<feature type="region of interest" description="Disordered" evidence="1">
    <location>
        <begin position="52"/>
        <end position="75"/>
    </location>
</feature>
<proteinExistence type="predicted"/>
<dbReference type="OrthoDB" id="10498934at2759"/>
<keyword evidence="2" id="KW-0732">Signal</keyword>
<feature type="signal peptide" evidence="2">
    <location>
        <begin position="1"/>
        <end position="17"/>
    </location>
</feature>
<gene>
    <name evidence="3" type="ORF">ASIM_LOCUS3361</name>
</gene>
<dbReference type="EMBL" id="UYRR01005157">
    <property type="protein sequence ID" value="VDK21590.1"/>
    <property type="molecule type" value="Genomic_DNA"/>
</dbReference>
<feature type="chain" id="PRO_5043120801" evidence="2">
    <location>
        <begin position="18"/>
        <end position="75"/>
    </location>
</feature>